<dbReference type="SUPFAM" id="SSF54862">
    <property type="entry name" value="4Fe-4S ferredoxins"/>
    <property type="match status" value="1"/>
</dbReference>
<keyword evidence="2" id="KW-0408">Iron</keyword>
<dbReference type="AlphaFoldDB" id="A0A9D8KDM0"/>
<accession>A0A9D8KDM0</accession>
<dbReference type="PROSITE" id="PS00198">
    <property type="entry name" value="4FE4S_FER_1"/>
    <property type="match status" value="1"/>
</dbReference>
<dbReference type="Gene3D" id="3.30.70.20">
    <property type="match status" value="1"/>
</dbReference>
<comment type="caution">
    <text evidence="5">The sequence shown here is derived from an EMBL/GenBank/DDBJ whole genome shotgun (WGS) entry which is preliminary data.</text>
</comment>
<evidence type="ECO:0000313" key="5">
    <source>
        <dbReference type="EMBL" id="MBN1572739.1"/>
    </source>
</evidence>
<feature type="domain" description="4Fe-4S ferredoxin-type" evidence="4">
    <location>
        <begin position="196"/>
        <end position="224"/>
    </location>
</feature>
<dbReference type="EMBL" id="JAFGIX010000027">
    <property type="protein sequence ID" value="MBN1572739.1"/>
    <property type="molecule type" value="Genomic_DNA"/>
</dbReference>
<evidence type="ECO:0000256" key="2">
    <source>
        <dbReference type="ARBA" id="ARBA00023004"/>
    </source>
</evidence>
<keyword evidence="1" id="KW-0479">Metal-binding</keyword>
<dbReference type="PROSITE" id="PS51379">
    <property type="entry name" value="4FE4S_FER_2"/>
    <property type="match status" value="2"/>
</dbReference>
<proteinExistence type="predicted"/>
<dbReference type="InterPro" id="IPR017900">
    <property type="entry name" value="4Fe4S_Fe_S_CS"/>
</dbReference>
<reference evidence="5" key="2">
    <citation type="submission" date="2021-01" db="EMBL/GenBank/DDBJ databases">
        <authorList>
            <person name="Hahn C.R."/>
            <person name="Youssef N.H."/>
            <person name="Elshahed M."/>
        </authorList>
    </citation>
    <scope>NUCLEOTIDE SEQUENCE</scope>
    <source>
        <strain evidence="5">Zod_Metabat.24</strain>
    </source>
</reference>
<evidence type="ECO:0000256" key="3">
    <source>
        <dbReference type="ARBA" id="ARBA00023014"/>
    </source>
</evidence>
<evidence type="ECO:0000256" key="1">
    <source>
        <dbReference type="ARBA" id="ARBA00022723"/>
    </source>
</evidence>
<sequence>MSKRPKWWLNFIAFIWPLTWMSGRVYRWPVLGAMLKYISLPLFSKKRQNLTYIPINEGVSGAESTYLPREIVAELIRRSKSRAIIHHCTCRLDRACKEHPVDLGCILLGEGVLDIDPNIAKKVSVGEALSHLDRALKNRLIPLVGRAPIDHLLYGISFKGRFLTVCFCCRCCCTILKSGRYLPREIHESLVPLEGMKIITDRENCVLCGVCADECFMGALSIVEGELIRDPDRCKACGLCIAVCPEGAIEAKVEDVEYVVKEIIGRVRGFVGSE</sequence>
<evidence type="ECO:0000313" key="6">
    <source>
        <dbReference type="Proteomes" id="UP000809273"/>
    </source>
</evidence>
<dbReference type="InterPro" id="IPR017896">
    <property type="entry name" value="4Fe4S_Fe-S-bd"/>
</dbReference>
<dbReference type="Proteomes" id="UP000809273">
    <property type="component" value="Unassembled WGS sequence"/>
</dbReference>
<organism evidence="5 6">
    <name type="scientific">Candidatus Zymogenus saltonus</name>
    <dbReference type="NCBI Taxonomy" id="2844893"/>
    <lineage>
        <taxon>Bacteria</taxon>
        <taxon>Deltaproteobacteria</taxon>
        <taxon>Candidatus Zymogenia</taxon>
        <taxon>Candidatus Zymogeniales</taxon>
        <taxon>Candidatus Zymogenaceae</taxon>
        <taxon>Candidatus Zymogenus</taxon>
    </lineage>
</organism>
<feature type="domain" description="4Fe-4S ferredoxin-type" evidence="4">
    <location>
        <begin position="225"/>
        <end position="254"/>
    </location>
</feature>
<gene>
    <name evidence="5" type="ORF">JW984_06015</name>
</gene>
<evidence type="ECO:0000259" key="4">
    <source>
        <dbReference type="PROSITE" id="PS51379"/>
    </source>
</evidence>
<name>A0A9D8KDM0_9DELT</name>
<reference evidence="5" key="1">
    <citation type="journal article" date="2021" name="Environ. Microbiol.">
        <title>Genomic characterization of three novel Desulfobacterota classes expand the metabolic and phylogenetic diversity of the phylum.</title>
        <authorList>
            <person name="Murphy C.L."/>
            <person name="Biggerstaff J."/>
            <person name="Eichhorn A."/>
            <person name="Ewing E."/>
            <person name="Shahan R."/>
            <person name="Soriano D."/>
            <person name="Stewart S."/>
            <person name="VanMol K."/>
            <person name="Walker R."/>
            <person name="Walters P."/>
            <person name="Elshahed M.S."/>
            <person name="Youssef N.H."/>
        </authorList>
    </citation>
    <scope>NUCLEOTIDE SEQUENCE</scope>
    <source>
        <strain evidence="5">Zod_Metabat.24</strain>
    </source>
</reference>
<dbReference type="GO" id="GO:0051536">
    <property type="term" value="F:iron-sulfur cluster binding"/>
    <property type="evidence" value="ECO:0007669"/>
    <property type="project" value="UniProtKB-KW"/>
</dbReference>
<keyword evidence="3" id="KW-0411">Iron-sulfur</keyword>
<dbReference type="Pfam" id="PF00037">
    <property type="entry name" value="Fer4"/>
    <property type="match status" value="2"/>
</dbReference>
<protein>
    <submittedName>
        <fullName evidence="5">4Fe-4S binding protein</fullName>
    </submittedName>
</protein>
<dbReference type="GO" id="GO:0046872">
    <property type="term" value="F:metal ion binding"/>
    <property type="evidence" value="ECO:0007669"/>
    <property type="project" value="UniProtKB-KW"/>
</dbReference>